<comment type="caution">
    <text evidence="1">The sequence shown here is derived from an EMBL/GenBank/DDBJ whole genome shotgun (WGS) entry which is preliminary data.</text>
</comment>
<reference evidence="1" key="1">
    <citation type="submission" date="2022-07" db="EMBL/GenBank/DDBJ databases">
        <title>Genome Sequence of Phlebia brevispora.</title>
        <authorList>
            <person name="Buettner E."/>
        </authorList>
    </citation>
    <scope>NUCLEOTIDE SEQUENCE</scope>
    <source>
        <strain evidence="1">MPL23</strain>
    </source>
</reference>
<dbReference type="Proteomes" id="UP001148662">
    <property type="component" value="Unassembled WGS sequence"/>
</dbReference>
<evidence type="ECO:0000313" key="2">
    <source>
        <dbReference type="Proteomes" id="UP001148662"/>
    </source>
</evidence>
<name>A0ACC1S475_9APHY</name>
<proteinExistence type="predicted"/>
<protein>
    <submittedName>
        <fullName evidence="1">Uncharacterized protein</fullName>
    </submittedName>
</protein>
<keyword evidence="2" id="KW-1185">Reference proteome</keyword>
<gene>
    <name evidence="1" type="ORF">NM688_g7534</name>
</gene>
<sequence length="1601" mass="180564">MELVGDHTLGPDLCESCLHGKQTRAPIPTVSSVDNLRVLHCIYSDICGPMPTVSRQGFNSFLTFIDGNSHLVKVELIRTKDEMFGHTKAFIERAEVETNKKVNFFRSDGGGEYGSQHMADYLKSKGIHHEKTTAYTPQQNGVAERMNRTLVEMARCLLHDAGLPNKYWGDAVLHAAYIINCLPTRAIDGDLTPYEVYTGRKPSLSTLRIFGSKAYVHIPDEKRKKLDPKTLECTFISYVENKRAYRLVQRSSGRIIESRDVVFQEGSGNTPARVSIEVAPPPPHEDIPSTPAASSRKATVEDCSDDEDEDEVRSLLGPGLDADTRTPTKPPTPEPPRRSSRQRRTPVPDDDARYFVSSYEPKTMPKPTGSVQWQEAILTEMQMLQKLGVYKEVPRPSDRRVVSSTWAFRQKCGPLGKIEKYKARLCAKGYTQVQGLDYNETFAPVVKFDSIRVLLAIAAKYNLEIHQMDVKSAFLNADLEEEIYMECPEGFNSDIETVWRLFKSLYGLKQASREWYKRIEREFRNLGYKRSDADYSIFYKVVDGVLLIVAVYVDDMLIFGNNVAKINALKKELGQIFEMTDLGEATWILNMELICDRAAGTITLSQRQYIESILKRHQMADCRPLSMPMEANLHLPKLAEPEIELRRYQSALRSLMYAMLATRPDLAHSVGVLSQHAATPGEVHWNALMCVYRYLRGTTDLALTFRRNAKEKALLDFVDADHAGDPVDRRSITGYAFTLAGAAVCWAFKKQRTVAISSTEAEYVAGSAATRQAVWLRLLLSELGQLKQEPTTLLIDNQSAIALAKNPVYHGTMKHIAIQHHFIREKFEDRTVSVEYVPTGDQAADVFTKGLPREKHENYSTSLALPALSATALGPILRNKKFSPGFRIFLEAPTLQKPKAHYTVRSISSLKIRSIKIPHRSSTIYSAVNNSDRMNASQDSAWTTLAEKLDTHDQEMIKGCNDDIDTLLVFAGLFSSVLTAFVIEVYRTLQVDLDTVSAQLLQQISNQLNSFTLSPPYMNSTPSLPSWSPLPFQPSPSAIRINSLWFFSLVISLVVASLSIFIKQWLREYRMTRCTSPEERIRVRHFRYEGLVRWGVFEIAAILPLLLQLSLVLFFIGLSDFLRSLSPVVGWLITVLIVIWLFLFCAGTLAPFIFPQCPFTTPLLKPFITITRRSIWRLRKASGAYLRGKYYNYPGDEMGIRRDDTLDLNALIHADRLFRDDGIVTSIIIQCLDRFRGADLLLFTRHMLSHRLYRALPVLSSRNGKDGTKGSVDFTRLHTHAVGNSVKIMLPIVRSAVTVYSTSQLTAAQSTLHQSWFREAVHLVFATLDHCAQKNRDIGVQPLHVIDLHTRLLTRNYSYAIRLWLTLRLRYPAVPFVPAQCPINYEVVITILHVAGELSEEYDSDPSSLLQIVLDITRWALDRYHSEIILNAHETFLEEFHAFTKKILQLPRPQLVSSDTTSRLSRSVEAVKAQFAGILVLRTSVDSSLMQALDDLHETFVVANRSHPAGTGSMEKTALDALHYIDTISPIIAPNGAADQDEASSSDQEYILAARAFDPESVDTRADVQETITDSPPEMAEYIPRRRRARSSTESSPVFPS</sequence>
<organism evidence="1 2">
    <name type="scientific">Phlebia brevispora</name>
    <dbReference type="NCBI Taxonomy" id="194682"/>
    <lineage>
        <taxon>Eukaryota</taxon>
        <taxon>Fungi</taxon>
        <taxon>Dikarya</taxon>
        <taxon>Basidiomycota</taxon>
        <taxon>Agaricomycotina</taxon>
        <taxon>Agaricomycetes</taxon>
        <taxon>Polyporales</taxon>
        <taxon>Meruliaceae</taxon>
        <taxon>Phlebia</taxon>
    </lineage>
</organism>
<accession>A0ACC1S475</accession>
<evidence type="ECO:0000313" key="1">
    <source>
        <dbReference type="EMBL" id="KAJ3531725.1"/>
    </source>
</evidence>
<dbReference type="EMBL" id="JANHOG010001780">
    <property type="protein sequence ID" value="KAJ3531725.1"/>
    <property type="molecule type" value="Genomic_DNA"/>
</dbReference>